<dbReference type="Pfam" id="PF14372">
    <property type="entry name" value="hAT-like_RNase-H"/>
    <property type="match status" value="1"/>
</dbReference>
<evidence type="ECO:0000259" key="3">
    <source>
        <dbReference type="Pfam" id="PF05699"/>
    </source>
</evidence>
<sequence length="390" mass="45531">MPCYKFMCARRFKSVRRFHGGNQGGIRRIWGNGQLRLKWQTYLTERGVRYVAFPKDLSIRWNSTYKLLKVVLRYKEHFPAFLKEHDNYIINAADIDTCEKICNVLIYFLMLLKLLVMFINLPQTNLFHKAVNLADAFKEFQNAVFVHYFCDSMKEKFLKYYVHIPHIYGIAFILDPRYRLANLEDCFNFYYLAFFGEFPMYDDNPIDPKTEYNEVSTLFYALFNEFRAQYCNAPPPPSRTSSSKGKSIFKSAFGNLMKKTKTTHVSEQSALNEITLYLTYEVDFEENDDFDVLDWWKSKERTFPILARMAKQVRSMPISTVAVEQEFSSAGNVLTASRSRLSAESLETLICYHDWLKAARRTQEMSITPSQDFMDDSTTDGGSTYAGDSD</sequence>
<evidence type="ECO:0000256" key="1">
    <source>
        <dbReference type="SAM" id="MobiDB-lite"/>
    </source>
</evidence>
<evidence type="ECO:0000313" key="5">
    <source>
        <dbReference type="EMBL" id="CAH9123747.1"/>
    </source>
</evidence>
<name>A0AAV0ENP8_9ASTE</name>
<organism evidence="5 6">
    <name type="scientific">Cuscuta epithymum</name>
    <dbReference type="NCBI Taxonomy" id="186058"/>
    <lineage>
        <taxon>Eukaryota</taxon>
        <taxon>Viridiplantae</taxon>
        <taxon>Streptophyta</taxon>
        <taxon>Embryophyta</taxon>
        <taxon>Tracheophyta</taxon>
        <taxon>Spermatophyta</taxon>
        <taxon>Magnoliopsida</taxon>
        <taxon>eudicotyledons</taxon>
        <taxon>Gunneridae</taxon>
        <taxon>Pentapetalae</taxon>
        <taxon>asterids</taxon>
        <taxon>lamiids</taxon>
        <taxon>Solanales</taxon>
        <taxon>Convolvulaceae</taxon>
        <taxon>Cuscuteae</taxon>
        <taxon>Cuscuta</taxon>
        <taxon>Cuscuta subgen. Cuscuta</taxon>
    </lineage>
</organism>
<comment type="caution">
    <text evidence="5">The sequence shown here is derived from an EMBL/GenBank/DDBJ whole genome shotgun (WGS) entry which is preliminary data.</text>
</comment>
<dbReference type="GO" id="GO:0046983">
    <property type="term" value="F:protein dimerization activity"/>
    <property type="evidence" value="ECO:0007669"/>
    <property type="project" value="InterPro"/>
</dbReference>
<dbReference type="PANTHER" id="PTHR23272:SF184">
    <property type="entry name" value="OS03G0311250 PROTEIN"/>
    <property type="match status" value="1"/>
</dbReference>
<evidence type="ECO:0000313" key="6">
    <source>
        <dbReference type="Proteomes" id="UP001152523"/>
    </source>
</evidence>
<keyword evidence="2" id="KW-0472">Membrane</keyword>
<evidence type="ECO:0008006" key="7">
    <source>
        <dbReference type="Google" id="ProtNLM"/>
    </source>
</evidence>
<dbReference type="PANTHER" id="PTHR23272">
    <property type="entry name" value="BED FINGER-RELATED"/>
    <property type="match status" value="1"/>
</dbReference>
<protein>
    <recommendedName>
        <fullName evidence="7">HAT C-terminal dimerisation domain-containing protein</fullName>
    </recommendedName>
</protein>
<keyword evidence="6" id="KW-1185">Reference proteome</keyword>
<dbReference type="AlphaFoldDB" id="A0AAV0ENP8"/>
<feature type="region of interest" description="Disordered" evidence="1">
    <location>
        <begin position="367"/>
        <end position="390"/>
    </location>
</feature>
<dbReference type="SUPFAM" id="SSF53098">
    <property type="entry name" value="Ribonuclease H-like"/>
    <property type="match status" value="1"/>
</dbReference>
<reference evidence="5" key="1">
    <citation type="submission" date="2022-07" db="EMBL/GenBank/DDBJ databases">
        <authorList>
            <person name="Macas J."/>
            <person name="Novak P."/>
            <person name="Neumann P."/>
        </authorList>
    </citation>
    <scope>NUCLEOTIDE SEQUENCE</scope>
</reference>
<keyword evidence="2" id="KW-1133">Transmembrane helix</keyword>
<evidence type="ECO:0000259" key="4">
    <source>
        <dbReference type="Pfam" id="PF14372"/>
    </source>
</evidence>
<feature type="domain" description="hAT-like transposase RNase-H fold" evidence="4">
    <location>
        <begin position="126"/>
        <end position="191"/>
    </location>
</feature>
<gene>
    <name evidence="5" type="ORF">CEPIT_LOCUS25463</name>
</gene>
<evidence type="ECO:0000256" key="2">
    <source>
        <dbReference type="SAM" id="Phobius"/>
    </source>
</evidence>
<dbReference type="EMBL" id="CAMAPF010000932">
    <property type="protein sequence ID" value="CAH9123747.1"/>
    <property type="molecule type" value="Genomic_DNA"/>
</dbReference>
<accession>A0AAV0ENP8</accession>
<feature type="domain" description="HAT C-terminal dimerisation" evidence="3">
    <location>
        <begin position="275"/>
        <end position="356"/>
    </location>
</feature>
<dbReference type="InterPro" id="IPR008906">
    <property type="entry name" value="HATC_C_dom"/>
</dbReference>
<dbReference type="Pfam" id="PF05699">
    <property type="entry name" value="Dimer_Tnp_hAT"/>
    <property type="match status" value="1"/>
</dbReference>
<keyword evidence="2" id="KW-0812">Transmembrane</keyword>
<dbReference type="InterPro" id="IPR012337">
    <property type="entry name" value="RNaseH-like_sf"/>
</dbReference>
<feature type="transmembrane region" description="Helical" evidence="2">
    <location>
        <begin position="104"/>
        <end position="121"/>
    </location>
</feature>
<dbReference type="Proteomes" id="UP001152523">
    <property type="component" value="Unassembled WGS sequence"/>
</dbReference>
<dbReference type="GO" id="GO:0003677">
    <property type="term" value="F:DNA binding"/>
    <property type="evidence" value="ECO:0007669"/>
    <property type="project" value="InterPro"/>
</dbReference>
<proteinExistence type="predicted"/>
<dbReference type="InterPro" id="IPR025525">
    <property type="entry name" value="hAT-like_transposase_RNase-H"/>
</dbReference>